<evidence type="ECO:0000256" key="3">
    <source>
        <dbReference type="ARBA" id="ARBA00022989"/>
    </source>
</evidence>
<gene>
    <name evidence="6" type="ORF">FHR99_002617</name>
</gene>
<proteinExistence type="predicted"/>
<dbReference type="InterPro" id="IPR001129">
    <property type="entry name" value="Membr-assoc_MAPEG"/>
</dbReference>
<dbReference type="PANTHER" id="PTHR35814:SF1">
    <property type="entry name" value="GLUTATHIONE S-TRANSFERASE-RELATED"/>
    <property type="match status" value="1"/>
</dbReference>
<dbReference type="EMBL" id="JACHWY010000003">
    <property type="protein sequence ID" value="MBB3048343.1"/>
    <property type="molecule type" value="Genomic_DNA"/>
</dbReference>
<dbReference type="Pfam" id="PF01124">
    <property type="entry name" value="MAPEG"/>
    <property type="match status" value="1"/>
</dbReference>
<dbReference type="GO" id="GO:0016020">
    <property type="term" value="C:membrane"/>
    <property type="evidence" value="ECO:0007669"/>
    <property type="project" value="UniProtKB-SubCell"/>
</dbReference>
<evidence type="ECO:0000256" key="2">
    <source>
        <dbReference type="ARBA" id="ARBA00022692"/>
    </source>
</evidence>
<evidence type="ECO:0008006" key="8">
    <source>
        <dbReference type="Google" id="ProtNLM"/>
    </source>
</evidence>
<reference evidence="6 7" key="1">
    <citation type="submission" date="2020-08" db="EMBL/GenBank/DDBJ databases">
        <title>Genomic Encyclopedia of Type Strains, Phase III (KMG-III): the genomes of soil and plant-associated and newly described type strains.</title>
        <authorList>
            <person name="Whitman W."/>
        </authorList>
    </citation>
    <scope>NUCLEOTIDE SEQUENCE [LARGE SCALE GENOMIC DNA]</scope>
    <source>
        <strain evidence="6 7">CECT 8654</strain>
    </source>
</reference>
<dbReference type="SUPFAM" id="SSF161084">
    <property type="entry name" value="MAPEG domain-like"/>
    <property type="match status" value="1"/>
</dbReference>
<evidence type="ECO:0000313" key="6">
    <source>
        <dbReference type="EMBL" id="MBB3048343.1"/>
    </source>
</evidence>
<keyword evidence="4 5" id="KW-0472">Membrane</keyword>
<keyword evidence="2 5" id="KW-0812">Transmembrane</keyword>
<organism evidence="6 7">
    <name type="scientific">Litorivivens lipolytica</name>
    <dbReference type="NCBI Taxonomy" id="1524264"/>
    <lineage>
        <taxon>Bacteria</taxon>
        <taxon>Pseudomonadati</taxon>
        <taxon>Pseudomonadota</taxon>
        <taxon>Gammaproteobacteria</taxon>
        <taxon>Litorivivens</taxon>
    </lineage>
</organism>
<comment type="caution">
    <text evidence="6">The sequence shown here is derived from an EMBL/GenBank/DDBJ whole genome shotgun (WGS) entry which is preliminary data.</text>
</comment>
<evidence type="ECO:0000313" key="7">
    <source>
        <dbReference type="Proteomes" id="UP000537130"/>
    </source>
</evidence>
<keyword evidence="3 5" id="KW-1133">Transmembrane helix</keyword>
<accession>A0A7W4W7A0</accession>
<dbReference type="PANTHER" id="PTHR35814">
    <property type="match status" value="1"/>
</dbReference>
<dbReference type="RefSeq" id="WP_183411134.1">
    <property type="nucleotide sequence ID" value="NZ_JACHWY010000003.1"/>
</dbReference>
<protein>
    <recommendedName>
        <fullName evidence="8">Glutathione S-transferase</fullName>
    </recommendedName>
</protein>
<comment type="subcellular location">
    <subcellularLocation>
        <location evidence="1">Membrane</location>
    </subcellularLocation>
</comment>
<feature type="transmembrane region" description="Helical" evidence="5">
    <location>
        <begin position="48"/>
        <end position="66"/>
    </location>
</feature>
<dbReference type="Gene3D" id="1.20.120.550">
    <property type="entry name" value="Membrane associated eicosanoid/glutathione metabolism-like domain"/>
    <property type="match status" value="1"/>
</dbReference>
<sequence length="127" mass="13462">MITSLYAALSGILLLALSSRVVNGRRTHKIGLGDGGNEELQRLIRVQANFVEYVPMILVLILLVEMNGNSAELVHGLGIALVVSRVLHAVGLTGTAGVSMPRFIGTLGTWMTLAIASAVLLMDTLPQ</sequence>
<feature type="transmembrane region" description="Helical" evidence="5">
    <location>
        <begin position="73"/>
        <end position="91"/>
    </location>
</feature>
<dbReference type="Proteomes" id="UP000537130">
    <property type="component" value="Unassembled WGS sequence"/>
</dbReference>
<evidence type="ECO:0000256" key="5">
    <source>
        <dbReference type="SAM" id="Phobius"/>
    </source>
</evidence>
<keyword evidence="7" id="KW-1185">Reference proteome</keyword>
<name>A0A7W4W7A0_9GAMM</name>
<feature type="transmembrane region" description="Helical" evidence="5">
    <location>
        <begin position="103"/>
        <end position="122"/>
    </location>
</feature>
<evidence type="ECO:0000256" key="1">
    <source>
        <dbReference type="ARBA" id="ARBA00004370"/>
    </source>
</evidence>
<dbReference type="AlphaFoldDB" id="A0A7W4W7A0"/>
<evidence type="ECO:0000256" key="4">
    <source>
        <dbReference type="ARBA" id="ARBA00023136"/>
    </source>
</evidence>
<dbReference type="InterPro" id="IPR023352">
    <property type="entry name" value="MAPEG-like_dom_sf"/>
</dbReference>